<gene>
    <name evidence="2" type="ORF">PZE19_02930</name>
</gene>
<feature type="signal peptide" evidence="1">
    <location>
        <begin position="1"/>
        <end position="25"/>
    </location>
</feature>
<sequence>MTRRSWNRRDFSRMALGLGAWSAAAAPTWAAKAAGRDYRFERTISREVLEHYLARAITVQDLFAGQGDLADNLRMLRDLGAKFLGRSLCFWGQESRLIARLEQARRTIPKAHQVDPDMVVQACIFEIVTRQVDQVPIPAWAFEALGLPAEARNFRFADMAFADGKFRDQWGRGTTVPDVSRPETQLWFHFLAASYIDIGVEALHYGQVELMNRNDRDLTHYAKVFERARAHAAEKARRGMVLCDAHVPGGGLVREGKLLLDFHSFPLRIKEVPERRMEGILEIGFSDGLYGRSRGGTTHSGWSCDHLPYLVELDNWGGSKKPGEPGQGGVWVWGYDEIGWFAHQPDDQRGDWLRYAWRWVREHDPAAFLQMPGSRVLHTPVGDKHWYYANTPSAAVPDGFGEEAAIKAIWAADAAG</sequence>
<dbReference type="EMBL" id="JARRAG010000001">
    <property type="protein sequence ID" value="MDG3002731.1"/>
    <property type="molecule type" value="Genomic_DNA"/>
</dbReference>
<proteinExistence type="predicted"/>
<dbReference type="RefSeq" id="WP_277859095.1">
    <property type="nucleotide sequence ID" value="NZ_JARRAG010000001.1"/>
</dbReference>
<dbReference type="Proteomes" id="UP001216907">
    <property type="component" value="Unassembled WGS sequence"/>
</dbReference>
<feature type="chain" id="PRO_5047452422" evidence="1">
    <location>
        <begin position="26"/>
        <end position="416"/>
    </location>
</feature>
<keyword evidence="3" id="KW-1185">Reference proteome</keyword>
<reference evidence="2 3" key="1">
    <citation type="submission" date="2023-03" db="EMBL/GenBank/DDBJ databases">
        <title>Paludisphaera mucosa sp. nov. a novel planctomycete from northern fen.</title>
        <authorList>
            <person name="Ivanova A."/>
        </authorList>
    </citation>
    <scope>NUCLEOTIDE SEQUENCE [LARGE SCALE GENOMIC DNA]</scope>
    <source>
        <strain evidence="2 3">Pla2</strain>
    </source>
</reference>
<comment type="caution">
    <text evidence="2">The sequence shown here is derived from an EMBL/GenBank/DDBJ whole genome shotgun (WGS) entry which is preliminary data.</text>
</comment>
<organism evidence="2 3">
    <name type="scientific">Paludisphaera mucosa</name>
    <dbReference type="NCBI Taxonomy" id="3030827"/>
    <lineage>
        <taxon>Bacteria</taxon>
        <taxon>Pseudomonadati</taxon>
        <taxon>Planctomycetota</taxon>
        <taxon>Planctomycetia</taxon>
        <taxon>Isosphaerales</taxon>
        <taxon>Isosphaeraceae</taxon>
        <taxon>Paludisphaera</taxon>
    </lineage>
</organism>
<dbReference type="InterPro" id="IPR006311">
    <property type="entry name" value="TAT_signal"/>
</dbReference>
<accession>A0ABT6F573</accession>
<protein>
    <submittedName>
        <fullName evidence="2">Uncharacterized protein</fullName>
    </submittedName>
</protein>
<name>A0ABT6F573_9BACT</name>
<evidence type="ECO:0000313" key="2">
    <source>
        <dbReference type="EMBL" id="MDG3002731.1"/>
    </source>
</evidence>
<dbReference type="PROSITE" id="PS51318">
    <property type="entry name" value="TAT"/>
    <property type="match status" value="1"/>
</dbReference>
<keyword evidence="1" id="KW-0732">Signal</keyword>
<evidence type="ECO:0000256" key="1">
    <source>
        <dbReference type="SAM" id="SignalP"/>
    </source>
</evidence>
<evidence type="ECO:0000313" key="3">
    <source>
        <dbReference type="Proteomes" id="UP001216907"/>
    </source>
</evidence>